<gene>
    <name evidence="1" type="ORF">KCMC57_56060</name>
</gene>
<evidence type="ECO:0000313" key="1">
    <source>
        <dbReference type="EMBL" id="BFP49238.1"/>
    </source>
</evidence>
<organism evidence="1">
    <name type="scientific">Kitasatospora sp. CMC57</name>
    <dbReference type="NCBI Taxonomy" id="3231513"/>
    <lineage>
        <taxon>Bacteria</taxon>
        <taxon>Bacillati</taxon>
        <taxon>Actinomycetota</taxon>
        <taxon>Actinomycetes</taxon>
        <taxon>Kitasatosporales</taxon>
        <taxon>Streptomycetaceae</taxon>
        <taxon>Kitasatospora</taxon>
    </lineage>
</organism>
<reference evidence="1" key="1">
    <citation type="submission" date="2024-07" db="EMBL/GenBank/DDBJ databases">
        <title>Complete genome sequences of cellulolytic bacteria, Kitasatospora sp. CMC57 and Streptomyces sp. CMC78, isolated from Japanese agricultural soil.</title>
        <authorList>
            <person name="Hashimoto T."/>
            <person name="Ito M."/>
            <person name="Iwamoto M."/>
            <person name="Fukahori D."/>
            <person name="Shoda T."/>
            <person name="Sakoda M."/>
            <person name="Morohoshi T."/>
            <person name="Mitsuboshi M."/>
            <person name="Nishizawa T."/>
        </authorList>
    </citation>
    <scope>NUCLEOTIDE SEQUENCE</scope>
    <source>
        <strain evidence="1">CMC57</strain>
    </source>
</reference>
<dbReference type="EMBL" id="AP035881">
    <property type="protein sequence ID" value="BFP49238.1"/>
    <property type="molecule type" value="Genomic_DNA"/>
</dbReference>
<sequence>MSIGLHKDQIVQCEVTGHRGRFGVEVSIVEPQSDVAAFIDLVLLTDENRHLTPDEYPPIGSLLDAVTLDIHPGDELRLCARPSSLARQRIKDSQLR</sequence>
<proteinExistence type="predicted"/>
<name>A0AB33K6C3_9ACTN</name>
<protein>
    <submittedName>
        <fullName evidence="1">Uncharacterized protein</fullName>
    </submittedName>
</protein>
<dbReference type="RefSeq" id="WP_407991375.1">
    <property type="nucleotide sequence ID" value="NZ_AP035881.2"/>
</dbReference>
<dbReference type="AlphaFoldDB" id="A0AB33K6C3"/>
<accession>A0AB33K6C3</accession>